<proteinExistence type="predicted"/>
<keyword evidence="5" id="KW-0408">Iron</keyword>
<evidence type="ECO:0000313" key="10">
    <source>
        <dbReference type="EMBL" id="MCL6678060.1"/>
    </source>
</evidence>
<evidence type="ECO:0000256" key="2">
    <source>
        <dbReference type="ARBA" id="ARBA00022723"/>
    </source>
</evidence>
<reference evidence="10" key="1">
    <citation type="submission" date="2022-05" db="EMBL/GenBank/DDBJ databases">
        <authorList>
            <person name="Jo J.-H."/>
            <person name="Im W.-T."/>
        </authorList>
    </citation>
    <scope>NUCLEOTIDE SEQUENCE</scope>
    <source>
        <strain evidence="10">RG327</strain>
    </source>
</reference>
<keyword evidence="1" id="KW-0004">4Fe-4S</keyword>
<gene>
    <name evidence="10" type="ORF">LZ519_01820</name>
</gene>
<feature type="domain" description="Uracil-DNA glycosylase-like" evidence="9">
    <location>
        <begin position="82"/>
        <end position="224"/>
    </location>
</feature>
<dbReference type="InterPro" id="IPR005122">
    <property type="entry name" value="Uracil-DNA_glycosylase-like"/>
</dbReference>
<keyword evidence="2" id="KW-0479">Metal-binding</keyword>
<dbReference type="RefSeq" id="WP_249867035.1">
    <property type="nucleotide sequence ID" value="NZ_JAMGBC010000001.1"/>
</dbReference>
<dbReference type="Pfam" id="PF03167">
    <property type="entry name" value="UDG"/>
    <property type="match status" value="1"/>
</dbReference>
<evidence type="ECO:0000256" key="7">
    <source>
        <dbReference type="ARBA" id="ARBA00023204"/>
    </source>
</evidence>
<comment type="caution">
    <text evidence="10">The sequence shown here is derived from an EMBL/GenBank/DDBJ whole genome shotgun (WGS) entry which is preliminary data.</text>
</comment>
<dbReference type="SUPFAM" id="SSF52141">
    <property type="entry name" value="Uracil-DNA glycosylase-like"/>
    <property type="match status" value="1"/>
</dbReference>
<evidence type="ECO:0000313" key="11">
    <source>
        <dbReference type="Proteomes" id="UP001165343"/>
    </source>
</evidence>
<organism evidence="10 11">
    <name type="scientific">Sphingomonas anseongensis</name>
    <dbReference type="NCBI Taxonomy" id="2908207"/>
    <lineage>
        <taxon>Bacteria</taxon>
        <taxon>Pseudomonadati</taxon>
        <taxon>Pseudomonadota</taxon>
        <taxon>Alphaproteobacteria</taxon>
        <taxon>Sphingomonadales</taxon>
        <taxon>Sphingomonadaceae</taxon>
        <taxon>Sphingomonas</taxon>
    </lineage>
</organism>
<dbReference type="PANTHER" id="PTHR33693">
    <property type="entry name" value="TYPE-5 URACIL-DNA GLYCOSYLASE"/>
    <property type="match status" value="1"/>
</dbReference>
<keyword evidence="4" id="KW-0378">Hydrolase</keyword>
<evidence type="ECO:0000256" key="8">
    <source>
        <dbReference type="SAM" id="MobiDB-lite"/>
    </source>
</evidence>
<keyword evidence="3" id="KW-0227">DNA damage</keyword>
<dbReference type="EMBL" id="JAMGBC010000001">
    <property type="protein sequence ID" value="MCL6678060.1"/>
    <property type="molecule type" value="Genomic_DNA"/>
</dbReference>
<dbReference type="Gene3D" id="3.40.470.10">
    <property type="entry name" value="Uracil-DNA glycosylase-like domain"/>
    <property type="match status" value="1"/>
</dbReference>
<protein>
    <submittedName>
        <fullName evidence="10">Uracil-DNA glycosylase</fullName>
    </submittedName>
</protein>
<dbReference type="InterPro" id="IPR051536">
    <property type="entry name" value="UDG_Type-4/5"/>
</dbReference>
<dbReference type="Proteomes" id="UP001165343">
    <property type="component" value="Unassembled WGS sequence"/>
</dbReference>
<feature type="region of interest" description="Disordered" evidence="8">
    <location>
        <begin position="32"/>
        <end position="55"/>
    </location>
</feature>
<dbReference type="PANTHER" id="PTHR33693:SF1">
    <property type="entry name" value="TYPE-4 URACIL-DNA GLYCOSYLASE"/>
    <property type="match status" value="1"/>
</dbReference>
<keyword evidence="6" id="KW-0411">Iron-sulfur</keyword>
<keyword evidence="11" id="KW-1185">Reference proteome</keyword>
<evidence type="ECO:0000256" key="3">
    <source>
        <dbReference type="ARBA" id="ARBA00022763"/>
    </source>
</evidence>
<keyword evidence="7" id="KW-0234">DNA repair</keyword>
<name>A0ABT0RCS9_9SPHN</name>
<feature type="compositionally biased region" description="Basic and acidic residues" evidence="8">
    <location>
        <begin position="32"/>
        <end position="45"/>
    </location>
</feature>
<dbReference type="InterPro" id="IPR036895">
    <property type="entry name" value="Uracil-DNA_glycosylase-like_sf"/>
</dbReference>
<dbReference type="SMART" id="SM00986">
    <property type="entry name" value="UDG"/>
    <property type="match status" value="1"/>
</dbReference>
<accession>A0ABT0RCS9</accession>
<evidence type="ECO:0000256" key="4">
    <source>
        <dbReference type="ARBA" id="ARBA00022801"/>
    </source>
</evidence>
<dbReference type="CDD" id="cd10030">
    <property type="entry name" value="UDG-F4_TTUDGA_SPO1dp_like"/>
    <property type="match status" value="1"/>
</dbReference>
<evidence type="ECO:0000256" key="5">
    <source>
        <dbReference type="ARBA" id="ARBA00023004"/>
    </source>
</evidence>
<evidence type="ECO:0000259" key="9">
    <source>
        <dbReference type="SMART" id="SM00986"/>
    </source>
</evidence>
<dbReference type="SMART" id="SM00987">
    <property type="entry name" value="UreE_C"/>
    <property type="match status" value="1"/>
</dbReference>
<evidence type="ECO:0000256" key="1">
    <source>
        <dbReference type="ARBA" id="ARBA00022485"/>
    </source>
</evidence>
<evidence type="ECO:0000256" key="6">
    <source>
        <dbReference type="ARBA" id="ARBA00023014"/>
    </source>
</evidence>
<sequence length="231" mass="25061">MGGPGIAIDAREAASALRWWLDAGVDVATQEEPRNWLERTPEIRPLDPSTEPEPLPSTLEAFRRWLAGPDAPLASARSKPVLPDGAEGAEVMLLCEPPTRDELAAGQPIGGEAAILMERMLKAIDLDGKAYAANLACFYAPGSRLSDKELELCASAARRHVALARPKRLLLLGDAPCRALLGKPLLQARGHVHKVEGIRTVATFHPRQLLKRPSDKSLAWKDLLLLIEDVA</sequence>